<comment type="function">
    <text evidence="9">Hydrolase that can remove conjugated ubiquitin from proteins and may therefore play an important regulatory role at the level of protein turnover by preventing degradation.</text>
</comment>
<keyword evidence="2" id="KW-0645">Protease</keyword>
<dbReference type="EC" id="3.4.19.12" evidence="9"/>
<evidence type="ECO:0000256" key="9">
    <source>
        <dbReference type="RuleBase" id="RU367104"/>
    </source>
</evidence>
<evidence type="ECO:0000313" key="11">
    <source>
        <dbReference type="EMBL" id="CAH0395927.1"/>
    </source>
</evidence>
<dbReference type="InterPro" id="IPR038765">
    <property type="entry name" value="Papain-like_cys_pep_sf"/>
</dbReference>
<dbReference type="AlphaFoldDB" id="A0A9P0FAW6"/>
<feature type="domain" description="OTU" evidence="10">
    <location>
        <begin position="109"/>
        <end position="233"/>
    </location>
</feature>
<keyword evidence="7 9" id="KW-0788">Thiol protease</keyword>
<dbReference type="PANTHER" id="PTHR13312:SF0">
    <property type="entry name" value="UBIQUITIN THIOESTERASE OTU1"/>
    <property type="match status" value="1"/>
</dbReference>
<dbReference type="GO" id="GO:0004843">
    <property type="term" value="F:cysteine-type deubiquitinase activity"/>
    <property type="evidence" value="ECO:0007669"/>
    <property type="project" value="UniProtKB-UniRule"/>
</dbReference>
<evidence type="ECO:0000259" key="10">
    <source>
        <dbReference type="PROSITE" id="PS50802"/>
    </source>
</evidence>
<reference evidence="11" key="1">
    <citation type="submission" date="2021-12" db="EMBL/GenBank/DDBJ databases">
        <authorList>
            <person name="King R."/>
        </authorList>
    </citation>
    <scope>NUCLEOTIDE SEQUENCE</scope>
</reference>
<dbReference type="Pfam" id="PF02338">
    <property type="entry name" value="OTU"/>
    <property type="match status" value="1"/>
</dbReference>
<protein>
    <recommendedName>
        <fullName evidence="9">Ubiquitin thioesterase OTU</fullName>
        <ecNumber evidence="9">3.4.19.12</ecNumber>
    </recommendedName>
</protein>
<dbReference type="FunFam" id="3.10.20.90:FF:000096">
    <property type="entry name" value="Ubiquitin thioesterase OTU1"/>
    <property type="match status" value="1"/>
</dbReference>
<evidence type="ECO:0000256" key="4">
    <source>
        <dbReference type="ARBA" id="ARBA00022771"/>
    </source>
</evidence>
<dbReference type="CDD" id="cd17059">
    <property type="entry name" value="Ubl_OTU1"/>
    <property type="match status" value="1"/>
</dbReference>
<gene>
    <name evidence="11" type="ORF">BEMITA_LOCUS14049</name>
</gene>
<organism evidence="11 12">
    <name type="scientific">Bemisia tabaci</name>
    <name type="common">Sweetpotato whitefly</name>
    <name type="synonym">Aleurodes tabaci</name>
    <dbReference type="NCBI Taxonomy" id="7038"/>
    <lineage>
        <taxon>Eukaryota</taxon>
        <taxon>Metazoa</taxon>
        <taxon>Ecdysozoa</taxon>
        <taxon>Arthropoda</taxon>
        <taxon>Hexapoda</taxon>
        <taxon>Insecta</taxon>
        <taxon>Pterygota</taxon>
        <taxon>Neoptera</taxon>
        <taxon>Paraneoptera</taxon>
        <taxon>Hemiptera</taxon>
        <taxon>Sternorrhyncha</taxon>
        <taxon>Aleyrodoidea</taxon>
        <taxon>Aleyrodidae</taxon>
        <taxon>Aleyrodinae</taxon>
        <taxon>Bemisia</taxon>
    </lineage>
</organism>
<name>A0A9P0FAW6_BEMTA</name>
<dbReference type="CDD" id="cd22745">
    <property type="entry name" value="OTU_OTU1"/>
    <property type="match status" value="1"/>
</dbReference>
<keyword evidence="9" id="KW-0963">Cytoplasm</keyword>
<dbReference type="GO" id="GO:0030968">
    <property type="term" value="P:endoplasmic reticulum unfolded protein response"/>
    <property type="evidence" value="ECO:0007669"/>
    <property type="project" value="TreeGrafter"/>
</dbReference>
<dbReference type="Proteomes" id="UP001152759">
    <property type="component" value="Chromosome 9"/>
</dbReference>
<evidence type="ECO:0000256" key="1">
    <source>
        <dbReference type="ARBA" id="ARBA00000707"/>
    </source>
</evidence>
<dbReference type="InterPro" id="IPR029071">
    <property type="entry name" value="Ubiquitin-like_domsf"/>
</dbReference>
<evidence type="ECO:0000256" key="5">
    <source>
        <dbReference type="ARBA" id="ARBA00022786"/>
    </source>
</evidence>
<keyword evidence="5 9" id="KW-0833">Ubl conjugation pathway</keyword>
<dbReference type="GO" id="GO:0005829">
    <property type="term" value="C:cytosol"/>
    <property type="evidence" value="ECO:0007669"/>
    <property type="project" value="TreeGrafter"/>
</dbReference>
<dbReference type="PANTHER" id="PTHR13312">
    <property type="entry name" value="HIV-INDUCED PROTEIN-7-LIKE PROTEASE"/>
    <property type="match status" value="1"/>
</dbReference>
<keyword evidence="3" id="KW-0479">Metal-binding</keyword>
<dbReference type="Pfam" id="PF24560">
    <property type="entry name" value="zf-C2H2_OTU1_C"/>
    <property type="match status" value="1"/>
</dbReference>
<accession>A0A9P0FAW6</accession>
<comment type="catalytic activity">
    <reaction evidence="1 9">
        <text>Thiol-dependent hydrolysis of ester, thioester, amide, peptide and isopeptide bonds formed by the C-terminal Gly of ubiquitin (a 76-residue protein attached to proteins as an intracellular targeting signal).</text>
        <dbReference type="EC" id="3.4.19.12"/>
    </reaction>
</comment>
<evidence type="ECO:0000256" key="6">
    <source>
        <dbReference type="ARBA" id="ARBA00022801"/>
    </source>
</evidence>
<keyword evidence="4" id="KW-0863">Zinc-finger</keyword>
<dbReference type="Gene3D" id="3.90.70.80">
    <property type="match status" value="1"/>
</dbReference>
<dbReference type="PROSITE" id="PS50802">
    <property type="entry name" value="OTU"/>
    <property type="match status" value="1"/>
</dbReference>
<sequence>MGDFLLRLKTKEGPIVVKDLTPKHNMYDLKQKVCDLTKIDEMKVNILSGYPPKSLDLSNFARTIEAVGLRSGDTLIVEEKSSPSQQFVNKNEERLQHITAEQFNSHGILMRRTVPSDNSCLFTSIGFVLGGKVDTTCGSDMRQIIASEVSSNEGEYSEAILGKPNKDYCKWILRSDSWGGAIELCVLSRFYGIEIAVVDTINGIIQRFGEDKDYGQRVFLIFDGIHYDPLYLEQMTPDGRIQTIFPSDDDRIFAEAQQLASEAKASRQYTDVQNFTLKCLVCQIMLTGQAQAQQHARESGHKDFGEIAS</sequence>
<dbReference type="Gene3D" id="3.10.20.90">
    <property type="entry name" value="Phosphatidylinositol 3-kinase Catalytic Subunit, Chain A, domain 1"/>
    <property type="match status" value="1"/>
</dbReference>
<keyword evidence="8" id="KW-0862">Zinc</keyword>
<evidence type="ECO:0000256" key="2">
    <source>
        <dbReference type="ARBA" id="ARBA00022670"/>
    </source>
</evidence>
<dbReference type="GO" id="GO:0005634">
    <property type="term" value="C:nucleus"/>
    <property type="evidence" value="ECO:0007669"/>
    <property type="project" value="TreeGrafter"/>
</dbReference>
<dbReference type="GO" id="GO:0016579">
    <property type="term" value="P:protein deubiquitination"/>
    <property type="evidence" value="ECO:0007669"/>
    <property type="project" value="TreeGrafter"/>
</dbReference>
<comment type="subcellular location">
    <subcellularLocation>
        <location evidence="9">Cytoplasm</location>
    </subcellularLocation>
</comment>
<evidence type="ECO:0000256" key="7">
    <source>
        <dbReference type="ARBA" id="ARBA00022807"/>
    </source>
</evidence>
<dbReference type="InterPro" id="IPR048857">
    <property type="entry name" value="OTU1_Ubl"/>
</dbReference>
<dbReference type="GO" id="GO:0008270">
    <property type="term" value="F:zinc ion binding"/>
    <property type="evidence" value="ECO:0007669"/>
    <property type="project" value="UniProtKB-KW"/>
</dbReference>
<dbReference type="InterPro" id="IPR057766">
    <property type="entry name" value="Znf-C2H2_OTU1-like_C"/>
</dbReference>
<dbReference type="EMBL" id="OU963870">
    <property type="protein sequence ID" value="CAH0395927.1"/>
    <property type="molecule type" value="Genomic_DNA"/>
</dbReference>
<dbReference type="GO" id="GO:0036503">
    <property type="term" value="P:ERAD pathway"/>
    <property type="evidence" value="ECO:0007669"/>
    <property type="project" value="TreeGrafter"/>
</dbReference>
<dbReference type="InterPro" id="IPR003323">
    <property type="entry name" value="OTU_dom"/>
</dbReference>
<dbReference type="SUPFAM" id="SSF54236">
    <property type="entry name" value="Ubiquitin-like"/>
    <property type="match status" value="1"/>
</dbReference>
<keyword evidence="12" id="KW-1185">Reference proteome</keyword>
<proteinExistence type="predicted"/>
<evidence type="ECO:0000256" key="8">
    <source>
        <dbReference type="ARBA" id="ARBA00022833"/>
    </source>
</evidence>
<dbReference type="OrthoDB" id="65596at2759"/>
<evidence type="ECO:0000256" key="3">
    <source>
        <dbReference type="ARBA" id="ARBA00022723"/>
    </source>
</evidence>
<dbReference type="KEGG" id="btab:109030403"/>
<keyword evidence="6 9" id="KW-0378">Hydrolase</keyword>
<evidence type="ECO:0000313" key="12">
    <source>
        <dbReference type="Proteomes" id="UP001152759"/>
    </source>
</evidence>
<dbReference type="SUPFAM" id="SSF54001">
    <property type="entry name" value="Cysteine proteinases"/>
    <property type="match status" value="1"/>
</dbReference>